<dbReference type="InterPro" id="IPR008979">
    <property type="entry name" value="Galactose-bd-like_sf"/>
</dbReference>
<dbReference type="GO" id="GO:0004553">
    <property type="term" value="F:hydrolase activity, hydrolyzing O-glycosyl compounds"/>
    <property type="evidence" value="ECO:0007669"/>
    <property type="project" value="InterPro"/>
</dbReference>
<dbReference type="Pfam" id="PF03422">
    <property type="entry name" value="CBM_6"/>
    <property type="match status" value="3"/>
</dbReference>
<evidence type="ECO:0000313" key="9">
    <source>
        <dbReference type="EMBL" id="RKT61063.1"/>
    </source>
</evidence>
<gene>
    <name evidence="9" type="ORF">BC742_0102</name>
</gene>
<comment type="similarity">
    <text evidence="1">Belongs to the glycosyl hydrolase 43 family.</text>
</comment>
<evidence type="ECO:0000256" key="5">
    <source>
        <dbReference type="ARBA" id="ARBA00023277"/>
    </source>
</evidence>
<keyword evidence="2" id="KW-0624">Polysaccharide degradation</keyword>
<keyword evidence="5" id="KW-0119">Carbohydrate metabolism</keyword>
<evidence type="ECO:0000256" key="2">
    <source>
        <dbReference type="ARBA" id="ARBA00022651"/>
    </source>
</evidence>
<dbReference type="GeneID" id="92927262"/>
<evidence type="ECO:0000256" key="7">
    <source>
        <dbReference type="SAM" id="SignalP"/>
    </source>
</evidence>
<proteinExistence type="inferred from homology"/>
<dbReference type="InterPro" id="IPR005084">
    <property type="entry name" value="CBM6"/>
</dbReference>
<dbReference type="Gene3D" id="2.115.10.20">
    <property type="entry name" value="Glycosyl hydrolase domain, family 43"/>
    <property type="match status" value="1"/>
</dbReference>
<keyword evidence="2" id="KW-0858">Xylan degradation</keyword>
<keyword evidence="10" id="KW-1185">Reference proteome</keyword>
<evidence type="ECO:0000256" key="6">
    <source>
        <dbReference type="ARBA" id="ARBA00023295"/>
    </source>
</evidence>
<keyword evidence="3 7" id="KW-0732">Signal</keyword>
<dbReference type="InterPro" id="IPR023296">
    <property type="entry name" value="Glyco_hydro_beta-prop_sf"/>
</dbReference>
<dbReference type="Gene3D" id="2.60.120.260">
    <property type="entry name" value="Galactose-binding domain-like"/>
    <property type="match status" value="3"/>
</dbReference>
<accession>A0A495WK91</accession>
<feature type="chain" id="PRO_5019798243" evidence="7">
    <location>
        <begin position="29"/>
        <end position="810"/>
    </location>
</feature>
<feature type="domain" description="CBM6" evidence="8">
    <location>
        <begin position="47"/>
        <end position="186"/>
    </location>
</feature>
<comment type="caution">
    <text evidence="9">The sequence shown here is derived from an EMBL/GenBank/DDBJ whole genome shotgun (WGS) entry which is preliminary data.</text>
</comment>
<dbReference type="PANTHER" id="PTHR43772:SF2">
    <property type="entry name" value="PUTATIVE (AFU_ORTHOLOGUE AFUA_2G04480)-RELATED"/>
    <property type="match status" value="1"/>
</dbReference>
<organism evidence="9 10">
    <name type="scientific">Coprobacter fastidiosus NSB1 = JCM 33896</name>
    <dbReference type="NCBI Taxonomy" id="1349822"/>
    <lineage>
        <taxon>Bacteria</taxon>
        <taxon>Pseudomonadati</taxon>
        <taxon>Bacteroidota</taxon>
        <taxon>Bacteroidia</taxon>
        <taxon>Bacteroidales</taxon>
        <taxon>Barnesiellaceae</taxon>
        <taxon>Coprobacter</taxon>
    </lineage>
</organism>
<dbReference type="SMART" id="SM00606">
    <property type="entry name" value="CBD_IV"/>
    <property type="match status" value="3"/>
</dbReference>
<dbReference type="EMBL" id="RBXN01000001">
    <property type="protein sequence ID" value="RKT61063.1"/>
    <property type="molecule type" value="Genomic_DNA"/>
</dbReference>
<reference evidence="9 10" key="1">
    <citation type="submission" date="2018-10" db="EMBL/GenBank/DDBJ databases">
        <title>Genomic Encyclopedia of Archaeal and Bacterial Type Strains, Phase II (KMG-II): from individual species to whole genera.</title>
        <authorList>
            <person name="Goeker M."/>
        </authorList>
    </citation>
    <scope>NUCLEOTIDE SEQUENCE [LARGE SCALE GENOMIC DNA]</scope>
    <source>
        <strain evidence="9 10">NSB1</strain>
    </source>
</reference>
<keyword evidence="4" id="KW-0378">Hydrolase</keyword>
<keyword evidence="6" id="KW-0326">Glycosidase</keyword>
<dbReference type="InterPro" id="IPR006710">
    <property type="entry name" value="Glyco_hydro_43"/>
</dbReference>
<feature type="domain" description="CBM6" evidence="8">
    <location>
        <begin position="675"/>
        <end position="808"/>
    </location>
</feature>
<evidence type="ECO:0000313" key="10">
    <source>
        <dbReference type="Proteomes" id="UP000269493"/>
    </source>
</evidence>
<dbReference type="AlphaFoldDB" id="A0A495WK91"/>
<evidence type="ECO:0000256" key="4">
    <source>
        <dbReference type="ARBA" id="ARBA00022801"/>
    </source>
</evidence>
<feature type="domain" description="CBM6" evidence="8">
    <location>
        <begin position="538"/>
        <end position="667"/>
    </location>
</feature>
<dbReference type="InterPro" id="IPR052176">
    <property type="entry name" value="Glycosyl_Hydrlase_43_Enz"/>
</dbReference>
<protein>
    <submittedName>
        <fullName evidence="9">Carbohydrate binding protein with CBM6 domain</fullName>
    </submittedName>
</protein>
<dbReference type="PANTHER" id="PTHR43772">
    <property type="entry name" value="ENDO-1,4-BETA-XYLANASE"/>
    <property type="match status" value="1"/>
</dbReference>
<dbReference type="Pfam" id="PF04616">
    <property type="entry name" value="Glyco_hydro_43"/>
    <property type="match status" value="1"/>
</dbReference>
<dbReference type="SUPFAM" id="SSF49785">
    <property type="entry name" value="Galactose-binding domain-like"/>
    <property type="match status" value="3"/>
</dbReference>
<dbReference type="GO" id="GO:0045493">
    <property type="term" value="P:xylan catabolic process"/>
    <property type="evidence" value="ECO:0007669"/>
    <property type="project" value="UniProtKB-KW"/>
</dbReference>
<dbReference type="GO" id="GO:0030246">
    <property type="term" value="F:carbohydrate binding"/>
    <property type="evidence" value="ECO:0007669"/>
    <property type="project" value="InterPro"/>
</dbReference>
<dbReference type="PROSITE" id="PS51175">
    <property type="entry name" value="CBM6"/>
    <property type="match status" value="3"/>
</dbReference>
<evidence type="ECO:0000259" key="8">
    <source>
        <dbReference type="PROSITE" id="PS51175"/>
    </source>
</evidence>
<name>A0A495WK91_9BACT</name>
<dbReference type="OrthoDB" id="9800955at2"/>
<dbReference type="CDD" id="cd08990">
    <property type="entry name" value="GH43_AXH_like"/>
    <property type="match status" value="1"/>
</dbReference>
<dbReference type="SUPFAM" id="SSF75005">
    <property type="entry name" value="Arabinanase/levansucrase/invertase"/>
    <property type="match status" value="1"/>
</dbReference>
<dbReference type="InterPro" id="IPR006584">
    <property type="entry name" value="Cellulose-bd_IV"/>
</dbReference>
<dbReference type="Proteomes" id="UP000269493">
    <property type="component" value="Unassembled WGS sequence"/>
</dbReference>
<evidence type="ECO:0000256" key="3">
    <source>
        <dbReference type="ARBA" id="ARBA00022729"/>
    </source>
</evidence>
<dbReference type="CDD" id="cd04080">
    <property type="entry name" value="CBM6_cellulase-like"/>
    <property type="match status" value="3"/>
</dbReference>
<feature type="signal peptide" evidence="7">
    <location>
        <begin position="1"/>
        <end position="28"/>
    </location>
</feature>
<dbReference type="RefSeq" id="WP_122329696.1">
    <property type="nucleotide sequence ID" value="NZ_RBXN01000001.1"/>
</dbReference>
<sequence length="810" mass="91612">MRRLITKRKTFSLMIIMAICAITTKTSAAEEIKNYKGTPFKKLEIPGTIEAEDYDNGGSDIAYKFKNGKDGNNKQYREDKGVSLNKNGQKTFIGHTSSGDWTNYTVNVMQDGVYTIETFCVSGSGNGRFFFELDGEPVCKLQNAPDDNWNNLSCSVKTDGIRIKKGKHILKWYTYGGMNIDKFTFTRTGDLIGNNTKPGGFDYKYPIITRQERNPLFVNLPSQMHNSPFVGNLYTADPSAHVWKINGKERLYVYASHDMEPSQGCDHMDRYHIFSTDDLKTWTDHGEILNSDDVKKQTGIGIDGFMWAPDCAYNPKDKTYYFYFPHKIQKKENGTGQDIWRIFVATSKDPAADFKVKGFIEGIPSTIDPCVFVDDDGQPYIYTSGAGKGGWGCKLKKDDWSKLDGEMKPMSGFVDFHEAPWVFKYKGKYYMTHSDNHRSNLGGNQLVYAMSDNPLGPWKHCGVYMHPHGEETAHGSIVQFKGKWYAFYHTANYSGTGSLRSVCFDAIDFNPDGTLQVVRNWGTPKGGKSPEISLTKTTKIEAEDFNNGGSHYAYYKRPAEGDIKIETKNGATFLSHMKRKEWVRYSIDVKETGRYAITCMVSQNRSGGSFQLAIDGTFVRADKIKVNSATDKWETIEILNIELQPGEHYIEWRSQDGDLNLDWISIAASVNKVPGIIEAEDYDDNGYKFKSGQMGSHKKYRRDQGVAISASKNIIHISNTSNGDWLNYSFDAEAGTYDIKVYAATPKNGRFSLSFDNGNQKSKEFHVETGEWQKYEPFVMEDVKLTQGKHVMTLNIANAVNIDRIEFVKK</sequence>
<evidence type="ECO:0000256" key="1">
    <source>
        <dbReference type="ARBA" id="ARBA00009865"/>
    </source>
</evidence>